<reference evidence="7 8" key="1">
    <citation type="journal article" date="2016" name="Mol. Biol. Evol.">
        <title>Comparative Genomics of Early-Diverging Mushroom-Forming Fungi Provides Insights into the Origins of Lignocellulose Decay Capabilities.</title>
        <authorList>
            <person name="Nagy L.G."/>
            <person name="Riley R."/>
            <person name="Tritt A."/>
            <person name="Adam C."/>
            <person name="Daum C."/>
            <person name="Floudas D."/>
            <person name="Sun H."/>
            <person name="Yadav J.S."/>
            <person name="Pangilinan J."/>
            <person name="Larsson K.H."/>
            <person name="Matsuura K."/>
            <person name="Barry K."/>
            <person name="Labutti K."/>
            <person name="Kuo R."/>
            <person name="Ohm R.A."/>
            <person name="Bhattacharya S.S."/>
            <person name="Shirouzu T."/>
            <person name="Yoshinaga Y."/>
            <person name="Martin F.M."/>
            <person name="Grigoriev I.V."/>
            <person name="Hibbett D.S."/>
        </authorList>
    </citation>
    <scope>NUCLEOTIDE SEQUENCE [LARGE SCALE GENOMIC DNA]</scope>
    <source>
        <strain evidence="7 8">CBS 109695</strain>
    </source>
</reference>
<comment type="similarity">
    <text evidence="1 4">Belongs to the glycosyl hydrolase 5 (cellulase A) family.</text>
</comment>
<proteinExistence type="inferred from homology"/>
<dbReference type="Pfam" id="PF00150">
    <property type="entry name" value="Cellulase"/>
    <property type="match status" value="1"/>
</dbReference>
<dbReference type="STRING" id="436010.A0A165ZSL2"/>
<dbReference type="AlphaFoldDB" id="A0A165ZSL2"/>
<evidence type="ECO:0000256" key="5">
    <source>
        <dbReference type="SAM" id="SignalP"/>
    </source>
</evidence>
<keyword evidence="5" id="KW-0732">Signal</keyword>
<dbReference type="OrthoDB" id="442731at2759"/>
<feature type="chain" id="PRO_5007870207" evidence="5">
    <location>
        <begin position="20"/>
        <end position="410"/>
    </location>
</feature>
<evidence type="ECO:0000256" key="1">
    <source>
        <dbReference type="ARBA" id="ARBA00005641"/>
    </source>
</evidence>
<sequence length="410" mass="44844">MYLFLFALSLLLPAVFSSAVGPLHTTDRWIVDSSQNRVKLRCTNWGGHLETNIPEGLQHQPVDSISSWIAENGFNCVRLTYSIDMALGPNVLVSDSFNQASAKTGAPNSSYEALYTSAVQQNPFISSATLLSTYSAVISSLATHNIAVILDNHVSKAIWCCNLTDGNGWFDDTTPYVASNQQYFNTANWLAGLSAMATYALGYPNVVGMSLRNEMRPLPIIQDIGNTDWYSHVTEGAQTIHSAAPDLLIMIGGINGATDSAFLRDSPLDTSGWANRTVWEYHIYSYSVGYTTSDCSLFQTEMGAAAGFLLESNKAFTGPLWLSEFGVGMTGGNNTGLDDQDSAYLTCLVDYMESNDADWSVWALQGDYYVREGQTSSDESYGLLNGNWDAWRNPEFPGLLGKMWNVTQGP</sequence>
<dbReference type="GO" id="GO:0004553">
    <property type="term" value="F:hydrolase activity, hydrolyzing O-glycosyl compounds"/>
    <property type="evidence" value="ECO:0007669"/>
    <property type="project" value="InterPro"/>
</dbReference>
<feature type="domain" description="Glycoside hydrolase family 5" evidence="6">
    <location>
        <begin position="61"/>
        <end position="365"/>
    </location>
</feature>
<dbReference type="EMBL" id="KV417672">
    <property type="protein sequence ID" value="KZP10882.1"/>
    <property type="molecule type" value="Genomic_DNA"/>
</dbReference>
<organism evidence="7 8">
    <name type="scientific">Athelia psychrophila</name>
    <dbReference type="NCBI Taxonomy" id="1759441"/>
    <lineage>
        <taxon>Eukaryota</taxon>
        <taxon>Fungi</taxon>
        <taxon>Dikarya</taxon>
        <taxon>Basidiomycota</taxon>
        <taxon>Agaricomycotina</taxon>
        <taxon>Agaricomycetes</taxon>
        <taxon>Agaricomycetidae</taxon>
        <taxon>Atheliales</taxon>
        <taxon>Atheliaceae</taxon>
        <taxon>Athelia</taxon>
    </lineage>
</organism>
<dbReference type="Gene3D" id="3.20.20.80">
    <property type="entry name" value="Glycosidases"/>
    <property type="match status" value="1"/>
</dbReference>
<evidence type="ECO:0000259" key="6">
    <source>
        <dbReference type="Pfam" id="PF00150"/>
    </source>
</evidence>
<keyword evidence="3 4" id="KW-0326">Glycosidase</keyword>
<protein>
    <submittedName>
        <fullName evidence="7">Glycoside hydrolase family 5 protein</fullName>
    </submittedName>
</protein>
<evidence type="ECO:0000256" key="4">
    <source>
        <dbReference type="RuleBase" id="RU361153"/>
    </source>
</evidence>
<accession>A0A165ZSL2</accession>
<dbReference type="Proteomes" id="UP000076532">
    <property type="component" value="Unassembled WGS sequence"/>
</dbReference>
<evidence type="ECO:0000256" key="3">
    <source>
        <dbReference type="ARBA" id="ARBA00023295"/>
    </source>
</evidence>
<dbReference type="PANTHER" id="PTHR31263">
    <property type="entry name" value="CELLULASE FAMILY PROTEIN (AFU_ORTHOLOGUE AFUA_5G14560)"/>
    <property type="match status" value="1"/>
</dbReference>
<evidence type="ECO:0000313" key="8">
    <source>
        <dbReference type="Proteomes" id="UP000076532"/>
    </source>
</evidence>
<keyword evidence="8" id="KW-1185">Reference proteome</keyword>
<dbReference type="InterPro" id="IPR017853">
    <property type="entry name" value="GH"/>
</dbReference>
<gene>
    <name evidence="7" type="ORF">FIBSPDRAFT_838112</name>
</gene>
<name>A0A165ZSL2_9AGAM</name>
<feature type="signal peptide" evidence="5">
    <location>
        <begin position="1"/>
        <end position="19"/>
    </location>
</feature>
<evidence type="ECO:0000256" key="2">
    <source>
        <dbReference type="ARBA" id="ARBA00022801"/>
    </source>
</evidence>
<keyword evidence="2 4" id="KW-0378">Hydrolase</keyword>
<evidence type="ECO:0000313" key="7">
    <source>
        <dbReference type="EMBL" id="KZP10882.1"/>
    </source>
</evidence>
<dbReference type="GO" id="GO:0000272">
    <property type="term" value="P:polysaccharide catabolic process"/>
    <property type="evidence" value="ECO:0007669"/>
    <property type="project" value="InterPro"/>
</dbReference>
<dbReference type="SUPFAM" id="SSF51445">
    <property type="entry name" value="(Trans)glycosidases"/>
    <property type="match status" value="1"/>
</dbReference>
<dbReference type="InterPro" id="IPR001547">
    <property type="entry name" value="Glyco_hydro_5"/>
</dbReference>
<dbReference type="PANTHER" id="PTHR31263:SF0">
    <property type="entry name" value="CELLULASE FAMILY PROTEIN (AFU_ORTHOLOGUE AFUA_5G14560)"/>
    <property type="match status" value="1"/>
</dbReference>